<feature type="compositionally biased region" description="Pro residues" evidence="9">
    <location>
        <begin position="252"/>
        <end position="266"/>
    </location>
</feature>
<dbReference type="Pfam" id="PF08263">
    <property type="entry name" value="LRRNT_2"/>
    <property type="match status" value="1"/>
</dbReference>
<feature type="region of interest" description="Disordered" evidence="9">
    <location>
        <begin position="332"/>
        <end position="365"/>
    </location>
</feature>
<evidence type="ECO:0000313" key="12">
    <source>
        <dbReference type="EMBL" id="OAY24756.1"/>
    </source>
</evidence>
<evidence type="ECO:0000256" key="7">
    <source>
        <dbReference type="ARBA" id="ARBA00023136"/>
    </source>
</evidence>
<dbReference type="GO" id="GO:0010305">
    <property type="term" value="P:leaf vascular tissue pattern formation"/>
    <property type="evidence" value="ECO:0007669"/>
    <property type="project" value="EnsemblPlants"/>
</dbReference>
<evidence type="ECO:0000256" key="1">
    <source>
        <dbReference type="ARBA" id="ARBA00004370"/>
    </source>
</evidence>
<dbReference type="GO" id="GO:0042127">
    <property type="term" value="P:regulation of cell population proliferation"/>
    <property type="evidence" value="ECO:0007669"/>
    <property type="project" value="EnsemblPlants"/>
</dbReference>
<dbReference type="InterPro" id="IPR001245">
    <property type="entry name" value="Ser-Thr/Tyr_kinase_cat_dom"/>
</dbReference>
<dbReference type="Pfam" id="PF00560">
    <property type="entry name" value="LRR_1"/>
    <property type="match status" value="1"/>
</dbReference>
<dbReference type="InterPro" id="IPR032675">
    <property type="entry name" value="LRR_dom_sf"/>
</dbReference>
<evidence type="ECO:0000256" key="4">
    <source>
        <dbReference type="ARBA" id="ARBA00022729"/>
    </source>
</evidence>
<dbReference type="GO" id="GO:0004674">
    <property type="term" value="F:protein serine/threonine kinase activity"/>
    <property type="evidence" value="ECO:0000318"/>
    <property type="project" value="GO_Central"/>
</dbReference>
<accession>A0A251IU79</accession>
<dbReference type="GO" id="GO:0009506">
    <property type="term" value="C:plasmodesma"/>
    <property type="evidence" value="ECO:0007669"/>
    <property type="project" value="EnsemblPlants"/>
</dbReference>
<organism evidence="12 13">
    <name type="scientific">Manihot esculenta</name>
    <name type="common">Cassava</name>
    <name type="synonym">Jatropha manihot</name>
    <dbReference type="NCBI Taxonomy" id="3983"/>
    <lineage>
        <taxon>Eukaryota</taxon>
        <taxon>Viridiplantae</taxon>
        <taxon>Streptophyta</taxon>
        <taxon>Embryophyta</taxon>
        <taxon>Tracheophyta</taxon>
        <taxon>Spermatophyta</taxon>
        <taxon>Magnoliopsida</taxon>
        <taxon>eudicotyledons</taxon>
        <taxon>Gunneridae</taxon>
        <taxon>Pentapetalae</taxon>
        <taxon>rosids</taxon>
        <taxon>fabids</taxon>
        <taxon>Malpighiales</taxon>
        <taxon>Euphorbiaceae</taxon>
        <taxon>Crotonoideae</taxon>
        <taxon>Manihoteae</taxon>
        <taxon>Manihot</taxon>
    </lineage>
</organism>
<feature type="domain" description="Protein kinase" evidence="11">
    <location>
        <begin position="473"/>
        <end position="751"/>
    </location>
</feature>
<keyword evidence="13" id="KW-1185">Reference proteome</keyword>
<evidence type="ECO:0000259" key="11">
    <source>
        <dbReference type="PROSITE" id="PS50011"/>
    </source>
</evidence>
<keyword evidence="5" id="KW-0677">Repeat</keyword>
<evidence type="ECO:0000256" key="5">
    <source>
        <dbReference type="ARBA" id="ARBA00022737"/>
    </source>
</evidence>
<dbReference type="InterPro" id="IPR011009">
    <property type="entry name" value="Kinase-like_dom_sf"/>
</dbReference>
<dbReference type="GO" id="GO:0005886">
    <property type="term" value="C:plasma membrane"/>
    <property type="evidence" value="ECO:0000318"/>
    <property type="project" value="GO_Central"/>
</dbReference>
<keyword evidence="6 10" id="KW-1133">Transmembrane helix</keyword>
<dbReference type="GO" id="GO:0000902">
    <property type="term" value="P:cell morphogenesis"/>
    <property type="evidence" value="ECO:0007669"/>
    <property type="project" value="EnsemblPlants"/>
</dbReference>
<dbReference type="GO" id="GO:0010071">
    <property type="term" value="P:root meristem specification"/>
    <property type="evidence" value="ECO:0007669"/>
    <property type="project" value="EnsemblPlants"/>
</dbReference>
<dbReference type="AlphaFoldDB" id="A0A251IU79"/>
<sequence>MGCTKWGMFSGLVVVVVVVVACMVSFGVALTDPRDVAAMNSLFLSLNFPPLLGWVPVGGDPCGEEWQGVSCVFFNITALKLNGMNLGGALDDELALFESIIEIDLSNNHIGGNIPSNLPLTLRSFSLAGNQFNGSIPDTLSSLTLLSYLSLNNNHLNGGIPDAFQQMTSLTHLDLSGNNLSGQLPPSLGNLSSLSSLHLRNNKLIGVLDVLQDLPLQDLNVENNLFSGPIPAKLLSIPNFRKDGNPFNTTIIPPPPLALPPSPAMPPSSAQTPEKKGRGPPASETLKAESSRPLFTTNRAILIGLSVVAVVIILGVCVLMSTCFRRRQVKEDAERQGEGACRGHIDKPSNKSSLQQNSRGKVQKESIVKLQDEFQLDNRKMETSPKLQDDQGLDLTRMSAWSRKNTDHEKDMNFMHLHPPPPPPPCLPVDKVIVNPVVPAEVYTRSSSTKILKSSSSISVFTIATLQQFTDSFSEENFVGEGTLGSVYKAVLPDGQLLAVKKMNNMATRQQTDEEFVDLVSTISRIRHANIVELVGYCNEHGQRLLVYEYYEMGTLHDALHFDEKIHKKLSWDARIRLALGAARALQYLHEVCQPPIVHRNFKSSNILLDEKLAACVSDCGLATLQSSGSASRLSGRLLSAYGYGAPEFELGTYTCKSDVYSFGVVMLELLTGRKSYDRSRSRGEQSLVRWAIPRLHDIDSLSGMVDPSLNGAYPVKSLSRFADIISRCVQWEPEFRPAMSEVVQDLLHMI</sequence>
<dbReference type="SUPFAM" id="SSF52058">
    <property type="entry name" value="L domain-like"/>
    <property type="match status" value="1"/>
</dbReference>
<keyword evidence="7 10" id="KW-0472">Membrane</keyword>
<reference evidence="12 13" key="1">
    <citation type="submission" date="2016-02" db="EMBL/GenBank/DDBJ databases">
        <title>WGS assembly of Manihot esculenta.</title>
        <authorList>
            <person name="Bredeson J.V."/>
            <person name="Prochnik S.E."/>
            <person name="Lyons J.B."/>
            <person name="Schmutz J."/>
            <person name="Grimwood J."/>
            <person name="Vrebalov J."/>
            <person name="Bart R.S."/>
            <person name="Amuge T."/>
            <person name="Ferguson M.E."/>
            <person name="Green R."/>
            <person name="Putnam N."/>
            <person name="Stites J."/>
            <person name="Rounsley S."/>
            <person name="Rokhsar D.S."/>
        </authorList>
    </citation>
    <scope>NUCLEOTIDE SEQUENCE [LARGE SCALE GENOMIC DNA]</scope>
    <source>
        <strain evidence="13">cv. AM560-2</strain>
        <tissue evidence="12">Leaf</tissue>
    </source>
</reference>
<dbReference type="EMBL" id="CM004403">
    <property type="protein sequence ID" value="OAY24756.1"/>
    <property type="molecule type" value="Genomic_DNA"/>
</dbReference>
<feature type="compositionally biased region" description="Polar residues" evidence="9">
    <location>
        <begin position="350"/>
        <end position="360"/>
    </location>
</feature>
<dbReference type="EMBL" id="CM004403">
    <property type="protein sequence ID" value="OAY24755.1"/>
    <property type="molecule type" value="Genomic_DNA"/>
</dbReference>
<dbReference type="Gene3D" id="3.80.10.10">
    <property type="entry name" value="Ribonuclease Inhibitor"/>
    <property type="match status" value="1"/>
</dbReference>
<evidence type="ECO:0000256" key="10">
    <source>
        <dbReference type="SAM" id="Phobius"/>
    </source>
</evidence>
<dbReference type="GO" id="GO:0010059">
    <property type="term" value="P:positive regulation of atrichoblast fate specification"/>
    <property type="evidence" value="ECO:0007669"/>
    <property type="project" value="EnsemblPlants"/>
</dbReference>
<feature type="region of interest" description="Disordered" evidence="9">
    <location>
        <begin position="249"/>
        <end position="290"/>
    </location>
</feature>
<evidence type="ECO:0000256" key="2">
    <source>
        <dbReference type="ARBA" id="ARBA00022614"/>
    </source>
</evidence>
<keyword evidence="8" id="KW-0675">Receptor</keyword>
<keyword evidence="4" id="KW-0732">Signal</keyword>
<dbReference type="InterPro" id="IPR013210">
    <property type="entry name" value="LRR_N_plant-typ"/>
</dbReference>
<feature type="transmembrane region" description="Helical" evidence="10">
    <location>
        <begin position="300"/>
        <end position="321"/>
    </location>
</feature>
<feature type="compositionally biased region" description="Basic and acidic residues" evidence="9">
    <location>
        <begin position="332"/>
        <end position="349"/>
    </location>
</feature>
<dbReference type="Gene3D" id="3.30.200.20">
    <property type="entry name" value="Phosphorylase Kinase, domain 1"/>
    <property type="match status" value="1"/>
</dbReference>
<dbReference type="OrthoDB" id="676979at2759"/>
<dbReference type="InterPro" id="IPR046959">
    <property type="entry name" value="PRK1-6/SRF4-like"/>
</dbReference>
<dbReference type="InterPro" id="IPR001611">
    <property type="entry name" value="Leu-rich_rpt"/>
</dbReference>
<dbReference type="GO" id="GO:0005524">
    <property type="term" value="F:ATP binding"/>
    <property type="evidence" value="ECO:0007669"/>
    <property type="project" value="InterPro"/>
</dbReference>
<name>A0A251IU79_MANES</name>
<dbReference type="GO" id="GO:0048481">
    <property type="term" value="P:plant ovule development"/>
    <property type="evidence" value="ECO:0007669"/>
    <property type="project" value="EnsemblPlants"/>
</dbReference>
<comment type="subcellular location">
    <subcellularLocation>
        <location evidence="1">Membrane</location>
    </subcellularLocation>
</comment>
<dbReference type="FunFam" id="3.80.10.10:FF:000062">
    <property type="entry name" value="protein STRUBBELIG-RECEPTOR FAMILY 3"/>
    <property type="match status" value="1"/>
</dbReference>
<dbReference type="GO" id="GO:0042802">
    <property type="term" value="F:identical protein binding"/>
    <property type="evidence" value="ECO:0007669"/>
    <property type="project" value="EnsemblPlants"/>
</dbReference>
<dbReference type="Proteomes" id="UP000091857">
    <property type="component" value="Chromosome 17"/>
</dbReference>
<proteinExistence type="predicted"/>
<dbReference type="PROSITE" id="PS50011">
    <property type="entry name" value="PROTEIN_KINASE_DOM"/>
    <property type="match status" value="1"/>
</dbReference>
<dbReference type="PROSITE" id="PS51257">
    <property type="entry name" value="PROKAR_LIPOPROTEIN"/>
    <property type="match status" value="1"/>
</dbReference>
<evidence type="ECO:0000256" key="6">
    <source>
        <dbReference type="ARBA" id="ARBA00022989"/>
    </source>
</evidence>
<dbReference type="Gramene" id="Manes.17G041100.6.v8.1">
    <property type="protein sequence ID" value="Manes.17G041100.6.v8.1.CDS"/>
    <property type="gene ID" value="Manes.17G041100.v8.1"/>
</dbReference>
<dbReference type="Gene3D" id="1.10.510.10">
    <property type="entry name" value="Transferase(Phosphotransferase) domain 1"/>
    <property type="match status" value="1"/>
</dbReference>
<dbReference type="Pfam" id="PF07714">
    <property type="entry name" value="PK_Tyr_Ser-Thr"/>
    <property type="match status" value="1"/>
</dbReference>
<dbReference type="PANTHER" id="PTHR48007:SF22">
    <property type="entry name" value="PROTEIN STRUBBELIG-RECEPTOR FAMILY 3-LIKE ISOFORM X1"/>
    <property type="match status" value="1"/>
</dbReference>
<dbReference type="GO" id="GO:0048366">
    <property type="term" value="P:leaf development"/>
    <property type="evidence" value="ECO:0007669"/>
    <property type="project" value="EnsemblPlants"/>
</dbReference>
<dbReference type="FunFam" id="3.30.200.20:FF:000125">
    <property type="entry name" value="Protein STRUBBELIG-RECEPTOR FAMILY 8"/>
    <property type="match status" value="1"/>
</dbReference>
<dbReference type="Gramene" id="Manes.17G041100.3.v8.1">
    <property type="protein sequence ID" value="Manes.17G041100.3.v8.1.CDS"/>
    <property type="gene ID" value="Manes.17G041100.v8.1"/>
</dbReference>
<dbReference type="GO" id="GO:0048729">
    <property type="term" value="P:tissue morphogenesis"/>
    <property type="evidence" value="ECO:0007669"/>
    <property type="project" value="EnsemblPlants"/>
</dbReference>
<evidence type="ECO:0000256" key="8">
    <source>
        <dbReference type="ARBA" id="ARBA00023170"/>
    </source>
</evidence>
<keyword evidence="2" id="KW-0433">Leucine-rich repeat</keyword>
<dbReference type="GO" id="GO:0010063">
    <property type="term" value="P:positive regulation of trichoblast fate specification"/>
    <property type="evidence" value="ECO:0007669"/>
    <property type="project" value="EnsemblPlants"/>
</dbReference>
<dbReference type="Pfam" id="PF13855">
    <property type="entry name" value="LRR_8"/>
    <property type="match status" value="1"/>
</dbReference>
<dbReference type="FunFam" id="1.10.510.10:FF:000095">
    <property type="entry name" value="protein STRUBBELIG-RECEPTOR FAMILY 8"/>
    <property type="match status" value="1"/>
</dbReference>
<dbReference type="GO" id="GO:0010497">
    <property type="term" value="P:plasmodesmata-mediated intercellular transport"/>
    <property type="evidence" value="ECO:0007669"/>
    <property type="project" value="EnsemblPlants"/>
</dbReference>
<evidence type="ECO:0000313" key="13">
    <source>
        <dbReference type="Proteomes" id="UP000091857"/>
    </source>
</evidence>
<gene>
    <name evidence="12" type="ORF">MANES_17G041100</name>
</gene>
<dbReference type="PANTHER" id="PTHR48007">
    <property type="entry name" value="LEUCINE-RICH REPEAT RECEPTOR-LIKE PROTEIN KINASE PXC1"/>
    <property type="match status" value="1"/>
</dbReference>
<keyword evidence="3 10" id="KW-0812">Transmembrane</keyword>
<dbReference type="SUPFAM" id="SSF56112">
    <property type="entry name" value="Protein kinase-like (PK-like)"/>
    <property type="match status" value="1"/>
</dbReference>
<dbReference type="Gramene" id="Manes.17G041100.4.v8.1">
    <property type="protein sequence ID" value="Manes.17G041100.4.v8.1.CDS"/>
    <property type="gene ID" value="Manes.17G041100.v8.1"/>
</dbReference>
<protein>
    <recommendedName>
        <fullName evidence="11">Protein kinase domain-containing protein</fullName>
    </recommendedName>
</protein>
<evidence type="ECO:0000256" key="3">
    <source>
        <dbReference type="ARBA" id="ARBA00022692"/>
    </source>
</evidence>
<feature type="transmembrane region" description="Helical" evidence="10">
    <location>
        <begin position="6"/>
        <end position="30"/>
    </location>
</feature>
<evidence type="ECO:0000256" key="9">
    <source>
        <dbReference type="SAM" id="MobiDB-lite"/>
    </source>
</evidence>
<dbReference type="InterPro" id="IPR000719">
    <property type="entry name" value="Prot_kinase_dom"/>
</dbReference>